<name>A0A559KJW1_9MOLU</name>
<accession>A0A559KJW1</accession>
<keyword evidence="1" id="KW-0812">Transmembrane</keyword>
<protein>
    <submittedName>
        <fullName evidence="2">Uncharacterized protein</fullName>
    </submittedName>
</protein>
<organism evidence="2 3">
    <name type="scientific">Candidatus Phytoplasma pini</name>
    <dbReference type="NCBI Taxonomy" id="267362"/>
    <lineage>
        <taxon>Bacteria</taxon>
        <taxon>Bacillati</taxon>
        <taxon>Mycoplasmatota</taxon>
        <taxon>Mollicutes</taxon>
        <taxon>Acholeplasmatales</taxon>
        <taxon>Acholeplasmataceae</taxon>
        <taxon>Candidatus Phytoplasma</taxon>
    </lineage>
</organism>
<keyword evidence="1" id="KW-1133">Transmembrane helix</keyword>
<comment type="caution">
    <text evidence="2">The sequence shown here is derived from an EMBL/GenBank/DDBJ whole genome shotgun (WGS) entry which is preliminary data.</text>
</comment>
<evidence type="ECO:0000313" key="3">
    <source>
        <dbReference type="Proteomes" id="UP000320078"/>
    </source>
</evidence>
<keyword evidence="3" id="KW-1185">Reference proteome</keyword>
<reference evidence="2 3" key="1">
    <citation type="submission" date="2019-06" db="EMBL/GenBank/DDBJ databases">
        <title>Draft Genome Sequence of Candidatus Phytoplasma pini-Related Strain MDPP: A Resource for Comparative Genomics of Gymnosperm-infecting Phytoplasmas.</title>
        <authorList>
            <person name="Cai W."/>
            <person name="Costanzo S."/>
            <person name="Shao J."/>
            <person name="Zhao Y."/>
            <person name="Davis R."/>
        </authorList>
    </citation>
    <scope>NUCLEOTIDE SEQUENCE [LARGE SCALE GENOMIC DNA]</scope>
    <source>
        <strain evidence="2 3">MDPP</strain>
    </source>
</reference>
<dbReference type="EMBL" id="VIAE01000001">
    <property type="protein sequence ID" value="TVY12425.1"/>
    <property type="molecule type" value="Genomic_DNA"/>
</dbReference>
<feature type="transmembrane region" description="Helical" evidence="1">
    <location>
        <begin position="6"/>
        <end position="25"/>
    </location>
</feature>
<proteinExistence type="predicted"/>
<dbReference type="Proteomes" id="UP000320078">
    <property type="component" value="Unassembled WGS sequence"/>
</dbReference>
<gene>
    <name evidence="2" type="ORF">MDPP_0041</name>
</gene>
<sequence length="60" mass="7479">MIIKKIFFFTILFIMFVFYIKKIFFIEKKTLPPIFSNKLEKELELEFQIEKILKKKNFIK</sequence>
<keyword evidence="1" id="KW-0472">Membrane</keyword>
<evidence type="ECO:0000256" key="1">
    <source>
        <dbReference type="SAM" id="Phobius"/>
    </source>
</evidence>
<dbReference type="AlphaFoldDB" id="A0A559KJW1"/>
<evidence type="ECO:0000313" key="2">
    <source>
        <dbReference type="EMBL" id="TVY12425.1"/>
    </source>
</evidence>